<dbReference type="RefSeq" id="WP_120703903.1">
    <property type="nucleotide sequence ID" value="NZ_CP032694.1"/>
</dbReference>
<protein>
    <submittedName>
        <fullName evidence="1">Class I SAM-dependent methyltransferase</fullName>
    </submittedName>
</protein>
<proteinExistence type="predicted"/>
<dbReference type="AlphaFoldDB" id="A0A387FS15"/>
<keyword evidence="1" id="KW-0489">Methyltransferase</keyword>
<gene>
    <name evidence="1" type="ORF">CCGE525_08545</name>
</gene>
<dbReference type="Gene3D" id="3.40.50.150">
    <property type="entry name" value="Vaccinia Virus protein VP39"/>
    <property type="match status" value="1"/>
</dbReference>
<dbReference type="InterPro" id="IPR029063">
    <property type="entry name" value="SAM-dependent_MTases_sf"/>
</dbReference>
<organism evidence="1 2">
    <name type="scientific">Rhizobium jaguaris</name>
    <dbReference type="NCBI Taxonomy" id="1312183"/>
    <lineage>
        <taxon>Bacteria</taxon>
        <taxon>Pseudomonadati</taxon>
        <taxon>Pseudomonadota</taxon>
        <taxon>Alphaproteobacteria</taxon>
        <taxon>Hyphomicrobiales</taxon>
        <taxon>Rhizobiaceae</taxon>
        <taxon>Rhizobium/Agrobacterium group</taxon>
        <taxon>Rhizobium</taxon>
    </lineage>
</organism>
<keyword evidence="1" id="KW-0808">Transferase</keyword>
<evidence type="ECO:0000313" key="1">
    <source>
        <dbReference type="EMBL" id="AYG58844.1"/>
    </source>
</evidence>
<keyword evidence="2" id="KW-1185">Reference proteome</keyword>
<reference evidence="1 2" key="1">
    <citation type="submission" date="2018-10" db="EMBL/GenBank/DDBJ databases">
        <title>Rhizobium etli, R. leguminosarum and a new Rhizobium genospecies from Phaseolus dumosus.</title>
        <authorList>
            <person name="Ramirez-Puebla S.T."/>
            <person name="Rogel-Hernandez M.A."/>
            <person name="Guerrero G."/>
            <person name="Ormeno-Orrillo E."/>
            <person name="Martinez-Romero J.C."/>
            <person name="Negrete-Yankelevich S."/>
            <person name="Martinez-Romero E."/>
        </authorList>
    </citation>
    <scope>NUCLEOTIDE SEQUENCE [LARGE SCALE GENOMIC DNA]</scope>
    <source>
        <strain evidence="1 2">CCGE525</strain>
    </source>
</reference>
<dbReference type="OrthoDB" id="7192174at2"/>
<name>A0A387FS15_9HYPH</name>
<dbReference type="KEGG" id="rjg:CCGE525_08545"/>
<dbReference type="Pfam" id="PF13578">
    <property type="entry name" value="Methyltransf_24"/>
    <property type="match status" value="1"/>
</dbReference>
<sequence length="264" mass="29894">MFLSNIRKFIFHELRSVEGYIDPPDALVYLSILERQRENDLGGGIAEIGVYFGRSYFLLKKIASPEDRVLGIDLFDIGEMSDGISEQYRSFLENGDRLGLPVNEDLLVVGDSADLSPKDVLSKVGEVRFFSVDGGHMLPNLVADSQLAKETTADHGVIVFDDTFNPAWPEVTVGVADFLRNHDGAFSAFCMTKYKTYVCRREFHDFYRAAILRAPHLRAFDLTETQFLGSDAIRLHNPFGRRILYEFMTRSGMSAISERAYRCH</sequence>
<evidence type="ECO:0000313" key="2">
    <source>
        <dbReference type="Proteomes" id="UP000282195"/>
    </source>
</evidence>
<dbReference type="EMBL" id="CP032694">
    <property type="protein sequence ID" value="AYG58844.1"/>
    <property type="molecule type" value="Genomic_DNA"/>
</dbReference>
<dbReference type="GO" id="GO:0008168">
    <property type="term" value="F:methyltransferase activity"/>
    <property type="evidence" value="ECO:0007669"/>
    <property type="project" value="UniProtKB-KW"/>
</dbReference>
<accession>A0A387FS15</accession>
<dbReference type="Proteomes" id="UP000282195">
    <property type="component" value="Chromosome"/>
</dbReference>
<dbReference type="GO" id="GO:0032259">
    <property type="term" value="P:methylation"/>
    <property type="evidence" value="ECO:0007669"/>
    <property type="project" value="UniProtKB-KW"/>
</dbReference>
<dbReference type="SUPFAM" id="SSF53335">
    <property type="entry name" value="S-adenosyl-L-methionine-dependent methyltransferases"/>
    <property type="match status" value="1"/>
</dbReference>